<keyword evidence="4" id="KW-0808">Transferase</keyword>
<dbReference type="Proteomes" id="UP001289135">
    <property type="component" value="Unassembled WGS sequence"/>
</dbReference>
<dbReference type="GO" id="GO:0016746">
    <property type="term" value="F:acyltransferase activity"/>
    <property type="evidence" value="ECO:0007669"/>
    <property type="project" value="UniProtKB-KW"/>
</dbReference>
<evidence type="ECO:0000313" key="7">
    <source>
        <dbReference type="EMBL" id="MDZ5761522.1"/>
    </source>
</evidence>
<dbReference type="Pfam" id="PF03279">
    <property type="entry name" value="Lip_A_acyltrans"/>
    <property type="match status" value="1"/>
</dbReference>
<dbReference type="EMBL" id="JARGYU010000003">
    <property type="protein sequence ID" value="MDZ5761522.1"/>
    <property type="molecule type" value="Genomic_DNA"/>
</dbReference>
<comment type="caution">
    <text evidence="7">The sequence shown here is derived from an EMBL/GenBank/DDBJ whole genome shotgun (WGS) entry which is preliminary data.</text>
</comment>
<protein>
    <submittedName>
        <fullName evidence="7">Lysophospholipid acyltransferase</fullName>
    </submittedName>
</protein>
<organism evidence="7 8">
    <name type="scientific">Lyticum sinuosum</name>
    <dbReference type="NCBI Taxonomy" id="1332059"/>
    <lineage>
        <taxon>Bacteria</taxon>
        <taxon>Pseudomonadati</taxon>
        <taxon>Pseudomonadota</taxon>
        <taxon>Alphaproteobacteria</taxon>
        <taxon>Rickettsiales</taxon>
        <taxon>Lyticum</taxon>
    </lineage>
</organism>
<comment type="subcellular location">
    <subcellularLocation>
        <location evidence="1">Cell inner membrane</location>
    </subcellularLocation>
</comment>
<reference evidence="7" key="1">
    <citation type="submission" date="2023-02" db="EMBL/GenBank/DDBJ databases">
        <title>Host association and intracellularity evolved multiple times independently in the Rickettsiales.</title>
        <authorList>
            <person name="Castelli M."/>
            <person name="Nardi T."/>
            <person name="Gammuto L."/>
            <person name="Bellinzona G."/>
            <person name="Sabaneyeva E."/>
            <person name="Potekhin A."/>
            <person name="Serra V."/>
            <person name="Petroni G."/>
            <person name="Sassera D."/>
        </authorList>
    </citation>
    <scope>NUCLEOTIDE SEQUENCE</scope>
    <source>
        <strain evidence="7">USBL-36I1</strain>
    </source>
</reference>
<dbReference type="CDD" id="cd07984">
    <property type="entry name" value="LPLAT_LABLAT-like"/>
    <property type="match status" value="1"/>
</dbReference>
<evidence type="ECO:0000256" key="5">
    <source>
        <dbReference type="ARBA" id="ARBA00023136"/>
    </source>
</evidence>
<name>A0AAE5AH31_9RICK</name>
<evidence type="ECO:0000313" key="8">
    <source>
        <dbReference type="Proteomes" id="UP001289135"/>
    </source>
</evidence>
<dbReference type="InterPro" id="IPR004960">
    <property type="entry name" value="LipA_acyltrans"/>
</dbReference>
<keyword evidence="8" id="KW-1185">Reference proteome</keyword>
<gene>
    <name evidence="7" type="ORF">Lyticum_00704</name>
</gene>
<keyword evidence="2" id="KW-1003">Cell membrane</keyword>
<evidence type="ECO:0000256" key="6">
    <source>
        <dbReference type="ARBA" id="ARBA00023315"/>
    </source>
</evidence>
<evidence type="ECO:0000256" key="4">
    <source>
        <dbReference type="ARBA" id="ARBA00022679"/>
    </source>
</evidence>
<proteinExistence type="predicted"/>
<evidence type="ECO:0000256" key="3">
    <source>
        <dbReference type="ARBA" id="ARBA00022519"/>
    </source>
</evidence>
<dbReference type="PANTHER" id="PTHR30606">
    <property type="entry name" value="LIPID A BIOSYNTHESIS LAUROYL ACYLTRANSFERASE"/>
    <property type="match status" value="1"/>
</dbReference>
<evidence type="ECO:0000256" key="2">
    <source>
        <dbReference type="ARBA" id="ARBA00022475"/>
    </source>
</evidence>
<dbReference type="PANTHER" id="PTHR30606:SF10">
    <property type="entry name" value="PHOSPHATIDYLINOSITOL MANNOSIDE ACYLTRANSFERASE"/>
    <property type="match status" value="1"/>
</dbReference>
<sequence>MSKNKLFKHIIAPKLLCYFVILLKYLPMSLRSKIGSLFGSVCGKFLTSSTKQIISNLSVIKPFCRPESSKYYKNIIHMSWKHIGRVIFESLSFSKDNKEKIKSMILLENFNPEDLEQPAVYISAHFGNWELLSRIPSAYDIDITFLYKKTKNKILRKLIDDIRDINNTESNISWVESSISPVKSIRKLMKDLSKGRAVGMLIDQVNSFDDQTIDFFSKKIKCTYLPAFLALKFNISLFIVHNFYDGKIYRIKLNKIEPQNYFGVDTKIAAKEITKIIYKNFEEWIKEHPEQWLSIYRYW</sequence>
<keyword evidence="6 7" id="KW-0012">Acyltransferase</keyword>
<dbReference type="GO" id="GO:0005886">
    <property type="term" value="C:plasma membrane"/>
    <property type="evidence" value="ECO:0007669"/>
    <property type="project" value="UniProtKB-SubCell"/>
</dbReference>
<accession>A0AAE5AH31</accession>
<dbReference type="RefSeq" id="WP_322498946.1">
    <property type="nucleotide sequence ID" value="NZ_JARGYU010000003.1"/>
</dbReference>
<keyword evidence="5" id="KW-0472">Membrane</keyword>
<dbReference type="AlphaFoldDB" id="A0AAE5AH31"/>
<keyword evidence="3" id="KW-0997">Cell inner membrane</keyword>
<dbReference type="GO" id="GO:0009247">
    <property type="term" value="P:glycolipid biosynthetic process"/>
    <property type="evidence" value="ECO:0007669"/>
    <property type="project" value="UniProtKB-ARBA"/>
</dbReference>
<evidence type="ECO:0000256" key="1">
    <source>
        <dbReference type="ARBA" id="ARBA00004533"/>
    </source>
</evidence>